<accession>A0ABT1SD74</accession>
<evidence type="ECO:0000256" key="3">
    <source>
        <dbReference type="ARBA" id="ARBA00016463"/>
    </source>
</evidence>
<dbReference type="InterPro" id="IPR002541">
    <property type="entry name" value="Cyt_c_assembly"/>
</dbReference>
<evidence type="ECO:0000256" key="8">
    <source>
        <dbReference type="ARBA" id="ARBA00023136"/>
    </source>
</evidence>
<feature type="transmembrane region" description="Helical" evidence="9">
    <location>
        <begin position="73"/>
        <end position="89"/>
    </location>
</feature>
<feature type="domain" description="Cytochrome c assembly protein" evidence="10">
    <location>
        <begin position="69"/>
        <end position="270"/>
    </location>
</feature>
<evidence type="ECO:0000256" key="5">
    <source>
        <dbReference type="ARBA" id="ARBA00022748"/>
    </source>
</evidence>
<comment type="caution">
    <text evidence="11">The sequence shown here is derived from an EMBL/GenBank/DDBJ whole genome shotgun (WGS) entry which is preliminary data.</text>
</comment>
<keyword evidence="6 9" id="KW-1133">Transmembrane helix</keyword>
<feature type="transmembrane region" description="Helical" evidence="9">
    <location>
        <begin position="184"/>
        <end position="203"/>
    </location>
</feature>
<dbReference type="PANTHER" id="PTHR30071:SF1">
    <property type="entry name" value="CYTOCHROME B_B6 PROTEIN-RELATED"/>
    <property type="match status" value="1"/>
</dbReference>
<feature type="transmembrane region" description="Helical" evidence="9">
    <location>
        <begin position="218"/>
        <end position="233"/>
    </location>
</feature>
<keyword evidence="8 9" id="KW-0472">Membrane</keyword>
<dbReference type="Pfam" id="PF01578">
    <property type="entry name" value="Cytochrom_C_asm"/>
    <property type="match status" value="1"/>
</dbReference>
<evidence type="ECO:0000256" key="6">
    <source>
        <dbReference type="ARBA" id="ARBA00022989"/>
    </source>
</evidence>
<reference evidence="11 12" key="1">
    <citation type="submission" date="2022-06" db="EMBL/GenBank/DDBJ databases">
        <title>Isolation of gut microbiota from human fecal samples.</title>
        <authorList>
            <person name="Pamer E.G."/>
            <person name="Barat B."/>
            <person name="Waligurski E."/>
            <person name="Medina S."/>
            <person name="Paddock L."/>
            <person name="Mostad J."/>
        </authorList>
    </citation>
    <scope>NUCLEOTIDE SEQUENCE [LARGE SCALE GENOMIC DNA]</scope>
    <source>
        <strain evidence="11 12">DFI.7.95</strain>
    </source>
</reference>
<feature type="transmembrane region" description="Helical" evidence="9">
    <location>
        <begin position="12"/>
        <end position="30"/>
    </location>
</feature>
<dbReference type="EMBL" id="JANGAC010000012">
    <property type="protein sequence ID" value="MCQ4924431.1"/>
    <property type="molecule type" value="Genomic_DNA"/>
</dbReference>
<feature type="transmembrane region" description="Helical" evidence="9">
    <location>
        <begin position="133"/>
        <end position="157"/>
    </location>
</feature>
<feature type="transmembrane region" description="Helical" evidence="9">
    <location>
        <begin position="96"/>
        <end position="113"/>
    </location>
</feature>
<evidence type="ECO:0000259" key="10">
    <source>
        <dbReference type="Pfam" id="PF01578"/>
    </source>
</evidence>
<dbReference type="RefSeq" id="WP_256312177.1">
    <property type="nucleotide sequence ID" value="NZ_JANGAC010000012.1"/>
</dbReference>
<comment type="similarity">
    <text evidence="2">Belongs to the CcmC/CycZ/HelC family.</text>
</comment>
<name>A0ABT1SD74_9FIRM</name>
<evidence type="ECO:0000256" key="2">
    <source>
        <dbReference type="ARBA" id="ARBA00005840"/>
    </source>
</evidence>
<evidence type="ECO:0000313" key="12">
    <source>
        <dbReference type="Proteomes" id="UP001524478"/>
    </source>
</evidence>
<feature type="transmembrane region" description="Helical" evidence="9">
    <location>
        <begin position="245"/>
        <end position="266"/>
    </location>
</feature>
<evidence type="ECO:0000256" key="4">
    <source>
        <dbReference type="ARBA" id="ARBA00022692"/>
    </source>
</evidence>
<feature type="transmembrane region" description="Helical" evidence="9">
    <location>
        <begin position="42"/>
        <end position="61"/>
    </location>
</feature>
<comment type="subcellular location">
    <subcellularLocation>
        <location evidence="1">Membrane</location>
        <topology evidence="1">Multi-pass membrane protein</topology>
    </subcellularLocation>
</comment>
<organism evidence="11 12">
    <name type="scientific">Tissierella carlieri</name>
    <dbReference type="NCBI Taxonomy" id="689904"/>
    <lineage>
        <taxon>Bacteria</taxon>
        <taxon>Bacillati</taxon>
        <taxon>Bacillota</taxon>
        <taxon>Tissierellia</taxon>
        <taxon>Tissierellales</taxon>
        <taxon>Tissierellaceae</taxon>
        <taxon>Tissierella</taxon>
    </lineage>
</organism>
<evidence type="ECO:0000256" key="7">
    <source>
        <dbReference type="ARBA" id="ARBA00023078"/>
    </source>
</evidence>
<proteinExistence type="inferred from homology"/>
<sequence length="282" mass="31495">MDFLRIESTLFYGAIGLYLASMIMYFIFFVSKTEKAGNIGSFIIKIGFGLHTLALISRGIGAGRVPLTNQYEFATSFAWGIALCFIIFENKYSFRAMGTFVAPIIFLIIGYAAMQNKDVRPLMPALQSKWLAIHVSLAILSYGSFGVAAGVSCMYLLRNKFSKDDFISKHVPSLDKLDALSYRAISLGFLLLTLVIITGAIWAESAWGRYWAWDPKETWSLITWIIYAIYLHMRISKGWKGKKAAIFSVIGFICVLFTYIGVNTLIPSIHSYALVGDSTLCI</sequence>
<keyword evidence="12" id="KW-1185">Reference proteome</keyword>
<dbReference type="NCBIfam" id="TIGR03144">
    <property type="entry name" value="cytochr_II_ccsB"/>
    <property type="match status" value="1"/>
</dbReference>
<keyword evidence="5" id="KW-0201">Cytochrome c-type biogenesis</keyword>
<keyword evidence="7" id="KW-0793">Thylakoid</keyword>
<dbReference type="InterPro" id="IPR003557">
    <property type="entry name" value="Cyt_c_biogenesis_CcmC"/>
</dbReference>
<evidence type="ECO:0000256" key="1">
    <source>
        <dbReference type="ARBA" id="ARBA00004141"/>
    </source>
</evidence>
<gene>
    <name evidence="11" type="primary">ccsB</name>
    <name evidence="11" type="ORF">NE686_15115</name>
</gene>
<keyword evidence="4 9" id="KW-0812">Transmembrane</keyword>
<evidence type="ECO:0000256" key="9">
    <source>
        <dbReference type="SAM" id="Phobius"/>
    </source>
</evidence>
<protein>
    <recommendedName>
        <fullName evidence="3">Heme exporter protein C</fullName>
    </recommendedName>
</protein>
<dbReference type="PANTHER" id="PTHR30071">
    <property type="entry name" value="HEME EXPORTER PROTEIN C"/>
    <property type="match status" value="1"/>
</dbReference>
<dbReference type="InterPro" id="IPR045062">
    <property type="entry name" value="Cyt_c_biogenesis_CcsA/CcmC"/>
</dbReference>
<dbReference type="PRINTS" id="PR01386">
    <property type="entry name" value="CCMCBIOGNSIS"/>
</dbReference>
<dbReference type="Proteomes" id="UP001524478">
    <property type="component" value="Unassembled WGS sequence"/>
</dbReference>
<dbReference type="InterPro" id="IPR017562">
    <property type="entry name" value="Cyt_c_biogenesis_CcsA"/>
</dbReference>
<evidence type="ECO:0000313" key="11">
    <source>
        <dbReference type="EMBL" id="MCQ4924431.1"/>
    </source>
</evidence>